<keyword evidence="1" id="KW-0732">Signal</keyword>
<evidence type="ECO:0000256" key="1">
    <source>
        <dbReference type="SAM" id="SignalP"/>
    </source>
</evidence>
<sequence length="161" mass="16088">MRASRALMVTAAACAAVALSAPLAGATNGPTNVRVNPFAVHQGGTLHITVDGCGHGGTVTSNAFPTAQLSVNSSGHSEARARIHNHATPGDYNLSVKCSDNSRIATHRFRVLAGQGAEGGLGGSIGPSSTEMAVGAGLVGTAAVGGTYFIARRRRAGNALV</sequence>
<proteinExistence type="predicted"/>
<dbReference type="AlphaFoldDB" id="A0A1U9QMH9"/>
<dbReference type="RefSeq" id="WP_078073962.1">
    <property type="nucleotide sequence ID" value="NZ_CP018047.1"/>
</dbReference>
<gene>
    <name evidence="2" type="ORF">BBN63_03530</name>
</gene>
<keyword evidence="3" id="KW-1185">Reference proteome</keyword>
<feature type="chain" id="PRO_5012391848" description="Integral membrane protein" evidence="1">
    <location>
        <begin position="27"/>
        <end position="161"/>
    </location>
</feature>
<protein>
    <recommendedName>
        <fullName evidence="4">Integral membrane protein</fullName>
    </recommendedName>
</protein>
<organism evidence="2 3">
    <name type="scientific">Streptomyces niveus</name>
    <name type="common">Streptomyces spheroides</name>
    <dbReference type="NCBI Taxonomy" id="193462"/>
    <lineage>
        <taxon>Bacteria</taxon>
        <taxon>Bacillati</taxon>
        <taxon>Actinomycetota</taxon>
        <taxon>Actinomycetes</taxon>
        <taxon>Kitasatosporales</taxon>
        <taxon>Streptomycetaceae</taxon>
        <taxon>Streptomyces</taxon>
    </lineage>
</organism>
<reference evidence="2 3" key="1">
    <citation type="submission" date="2016-11" db="EMBL/GenBank/DDBJ databases">
        <title>Complete genome sequence of Streptomyces niveus SCSIO 3406.</title>
        <authorList>
            <person name="Zhu Q."/>
            <person name="Cheng W."/>
            <person name="Song Y."/>
            <person name="Li Q."/>
            <person name="Ju J."/>
        </authorList>
    </citation>
    <scope>NUCLEOTIDE SEQUENCE [LARGE SCALE GENOMIC DNA]</scope>
    <source>
        <strain evidence="2 3">SCSIO 3406</strain>
    </source>
</reference>
<evidence type="ECO:0000313" key="2">
    <source>
        <dbReference type="EMBL" id="AQU65452.1"/>
    </source>
</evidence>
<evidence type="ECO:0000313" key="3">
    <source>
        <dbReference type="Proteomes" id="UP000189677"/>
    </source>
</evidence>
<dbReference type="Proteomes" id="UP000189677">
    <property type="component" value="Chromosome"/>
</dbReference>
<name>A0A1U9QMH9_STRNV</name>
<evidence type="ECO:0008006" key="4">
    <source>
        <dbReference type="Google" id="ProtNLM"/>
    </source>
</evidence>
<dbReference type="OrthoDB" id="4329649at2"/>
<dbReference type="KEGG" id="snw:BBN63_03530"/>
<feature type="signal peptide" evidence="1">
    <location>
        <begin position="1"/>
        <end position="26"/>
    </location>
</feature>
<dbReference type="EMBL" id="CP018047">
    <property type="protein sequence ID" value="AQU65452.1"/>
    <property type="molecule type" value="Genomic_DNA"/>
</dbReference>
<accession>A0A1U9QMH9</accession>